<proteinExistence type="predicted"/>
<dbReference type="Proteomes" id="UP000799324">
    <property type="component" value="Unassembled WGS sequence"/>
</dbReference>
<feature type="compositionally biased region" description="Polar residues" evidence="1">
    <location>
        <begin position="120"/>
        <end position="147"/>
    </location>
</feature>
<feature type="region of interest" description="Disordered" evidence="1">
    <location>
        <begin position="120"/>
        <end position="199"/>
    </location>
</feature>
<dbReference type="EMBL" id="MU004377">
    <property type="protein sequence ID" value="KAF2653681.1"/>
    <property type="molecule type" value="Genomic_DNA"/>
</dbReference>
<sequence>MPQDQPRKSPALRSSIHKLCENKTDTFSSCGSNEVDSGATTNKLVSISRLLNPVEVPPLQAGRSESRDTPSQAMAPLKSLKRVVRSATPDDLGASETGNTSAKSPDIESLIPAIIVGSGETSQISSNSTNQRRPGSAQPTQLQNVTPKTRRGLLSNPASGSVSRHKRRKSNEGSIPIENSQLPPGTSEGNRTSFGDDPPFYHASNFVHKKNNTIAKQQWEAMVASLADEDTIRMYDLKGGSLPKDIAETISILPELPLTNKDVYSGFASIPRMDKLILGAYLTGLRQVVDANLEAQWNQREGGVGKAVEASAHRESPKSLTKSFIQPFLPAYVTNENTIDEAVFEAPISERLAAFKRYRLPGCGRRRTGDLETFQRNYSKATSNEKRKGKTTSKVLPTEYPEHEENTHEDDEAAEIVRLPSQSKERYNKLVATLKASLQKEYKWENVESVVRSTLIQVGFPNEEGQTLNWKGAHAIADAEDKTRKWVKNFKSRLKDAQKLSQRNTNDV</sequence>
<feature type="region of interest" description="Disordered" evidence="1">
    <location>
        <begin position="376"/>
        <end position="396"/>
    </location>
</feature>
<name>A0A6A6T3G4_9PLEO</name>
<gene>
    <name evidence="2" type="ORF">K491DRAFT_717859</name>
</gene>
<feature type="region of interest" description="Disordered" evidence="1">
    <location>
        <begin position="53"/>
        <end position="106"/>
    </location>
</feature>
<evidence type="ECO:0000313" key="2">
    <source>
        <dbReference type="EMBL" id="KAF2653681.1"/>
    </source>
</evidence>
<feature type="compositionally biased region" description="Polar residues" evidence="1">
    <location>
        <begin position="177"/>
        <end position="193"/>
    </location>
</feature>
<evidence type="ECO:0000313" key="3">
    <source>
        <dbReference type="Proteomes" id="UP000799324"/>
    </source>
</evidence>
<accession>A0A6A6T3G4</accession>
<protein>
    <submittedName>
        <fullName evidence="2">Uncharacterized protein</fullName>
    </submittedName>
</protein>
<keyword evidence="3" id="KW-1185">Reference proteome</keyword>
<reference evidence="2" key="1">
    <citation type="journal article" date="2020" name="Stud. Mycol.">
        <title>101 Dothideomycetes genomes: a test case for predicting lifestyles and emergence of pathogens.</title>
        <authorList>
            <person name="Haridas S."/>
            <person name="Albert R."/>
            <person name="Binder M."/>
            <person name="Bloem J."/>
            <person name="Labutti K."/>
            <person name="Salamov A."/>
            <person name="Andreopoulos B."/>
            <person name="Baker S."/>
            <person name="Barry K."/>
            <person name="Bills G."/>
            <person name="Bluhm B."/>
            <person name="Cannon C."/>
            <person name="Castanera R."/>
            <person name="Culley D."/>
            <person name="Daum C."/>
            <person name="Ezra D."/>
            <person name="Gonzalez J."/>
            <person name="Henrissat B."/>
            <person name="Kuo A."/>
            <person name="Liang C."/>
            <person name="Lipzen A."/>
            <person name="Lutzoni F."/>
            <person name="Magnuson J."/>
            <person name="Mondo S."/>
            <person name="Nolan M."/>
            <person name="Ohm R."/>
            <person name="Pangilinan J."/>
            <person name="Park H.-J."/>
            <person name="Ramirez L."/>
            <person name="Alfaro M."/>
            <person name="Sun H."/>
            <person name="Tritt A."/>
            <person name="Yoshinaga Y."/>
            <person name="Zwiers L.-H."/>
            <person name="Turgeon B."/>
            <person name="Goodwin S."/>
            <person name="Spatafora J."/>
            <person name="Crous P."/>
            <person name="Grigoriev I."/>
        </authorList>
    </citation>
    <scope>NUCLEOTIDE SEQUENCE</scope>
    <source>
        <strain evidence="2">CBS 122681</strain>
    </source>
</reference>
<organism evidence="2 3">
    <name type="scientific">Lophiostoma macrostomum CBS 122681</name>
    <dbReference type="NCBI Taxonomy" id="1314788"/>
    <lineage>
        <taxon>Eukaryota</taxon>
        <taxon>Fungi</taxon>
        <taxon>Dikarya</taxon>
        <taxon>Ascomycota</taxon>
        <taxon>Pezizomycotina</taxon>
        <taxon>Dothideomycetes</taxon>
        <taxon>Pleosporomycetidae</taxon>
        <taxon>Pleosporales</taxon>
        <taxon>Lophiostomataceae</taxon>
        <taxon>Lophiostoma</taxon>
    </lineage>
</organism>
<dbReference type="AlphaFoldDB" id="A0A6A6T3G4"/>
<evidence type="ECO:0000256" key="1">
    <source>
        <dbReference type="SAM" id="MobiDB-lite"/>
    </source>
</evidence>